<dbReference type="KEGG" id="tpg:TPEGAU_0597"/>
<dbReference type="Gene3D" id="2.130.10.10">
    <property type="entry name" value="YVTN repeat-like/Quinoprotein amine dehydrogenase"/>
    <property type="match status" value="1"/>
</dbReference>
<organism evidence="2 3">
    <name type="scientific">Treponema pallidum subsp. pertenue (strain Gauthier)</name>
    <dbReference type="NCBI Taxonomy" id="491080"/>
    <lineage>
        <taxon>Bacteria</taxon>
        <taxon>Pseudomonadati</taxon>
        <taxon>Spirochaetota</taxon>
        <taxon>Spirochaetia</taxon>
        <taxon>Spirochaetales</taxon>
        <taxon>Treponemataceae</taxon>
        <taxon>Treponema</taxon>
    </lineage>
</organism>
<feature type="region of interest" description="Disordered" evidence="1">
    <location>
        <begin position="65"/>
        <end position="125"/>
    </location>
</feature>
<dbReference type="InterPro" id="IPR015943">
    <property type="entry name" value="WD40/YVTN_repeat-like_dom_sf"/>
</dbReference>
<dbReference type="EMBL" id="CP002376">
    <property type="protein sequence ID" value="AEZ59859.1"/>
    <property type="molecule type" value="Genomic_DNA"/>
</dbReference>
<feature type="compositionally biased region" description="Low complexity" evidence="1">
    <location>
        <begin position="78"/>
        <end position="89"/>
    </location>
</feature>
<reference evidence="3" key="1">
    <citation type="journal article" date="2012" name="PLoS Negl. Trop. Dis.">
        <title>Whole genome sequences of three Treponema pallidum ssp. pertenue strains: yaws and syphilis treponemes differ in less than 0.2% of the genome sequence.</title>
        <authorList>
            <person name="Cejkova D."/>
            <person name="Zobanikova M."/>
            <person name="Chen L."/>
            <person name="Pospisilova P."/>
            <person name="Strouhal M."/>
            <person name="Qin X."/>
            <person name="Mikalova L."/>
            <person name="Norris S.J."/>
            <person name="Muzny D.M."/>
            <person name="Gibbs R.A."/>
            <person name="Fulton L.L."/>
            <person name="Sodergren E."/>
            <person name="Weinstock G.M."/>
            <person name="Smajs D."/>
        </authorList>
    </citation>
    <scope>NUCLEOTIDE SEQUENCE [LARGE SCALE GENOMIC DNA]</scope>
    <source>
        <strain evidence="3">Gauthier</strain>
    </source>
</reference>
<gene>
    <name evidence="2" type="ordered locus">TPEGAU_0597</name>
</gene>
<dbReference type="SUPFAM" id="SSF51004">
    <property type="entry name" value="C-terminal (heme d1) domain of cytochrome cd1-nitrite reductase"/>
    <property type="match status" value="1"/>
</dbReference>
<dbReference type="InterPro" id="IPR011048">
    <property type="entry name" value="Haem_d1_sf"/>
</dbReference>
<dbReference type="Proteomes" id="UP000008192">
    <property type="component" value="Chromosome"/>
</dbReference>
<sequence>MRRCMLGRIFHTRMFLLTRSARTASSIWCAWCMGCCTLGLFADSVEKRAAKDVFTEPARFYPSQKSTLESARSDTSESENASSSVPSHSQQELAPDSAAPARNSVLSPAPPERREKQGTAVHGAEVTRAGAVSPRFVGGLTKILAASDHTFFAAGNDGFLTQYTYPDYKPDTWQITPVSIKHCAVHPDRARIAVYETDGRNYHRVSVWNWRTKEILFAKRFTASVVSLSWIVQGSFLSVGTASREGVTVLDGSGNTVSLFSEEPGVVLLTASGPRLVLSYAESGRLTYVDYSKKTTVKRLLTEKNLLSPMLIHNGAHLVGYRDQRVYVIQSSSGAVLTEYPARSACFAHTFSDSLPVWIEPAELKYHWRIRKAAQRSADFMLPDNARITSACSVRTRVIVGTDRGILYELQQGDDRRVTIRALNGERQIYASDVHGADEGAYFLADGSLYHSMASGGPYRVLVRGVKGTRFLPYRDGFIVWSAGKETEFLHCAQKTSQHRMIYRARSTVSGVSVYGRMLVITEPFSGVSVVDIERGIRVFFHKAIGMQDSLLITDDVIVATQSGLQPLVLLHMRTGETYTHAVGGDFAFGVRAHDTQHVYFFSLDTNAGTTDLIHLRLQLQQPTESVVRRILSYKDEDIDAHMVMRRSLLVTNLGKGALVGHRVQQSQVYRMSRAYALPKVAAITSNGVVSVNYDGSVSWYEGDGATLKATEFIRTEDF</sequence>
<evidence type="ECO:0000313" key="2">
    <source>
        <dbReference type="EMBL" id="AEZ59859.1"/>
    </source>
</evidence>
<protein>
    <submittedName>
        <fullName evidence="2">Uncharacterized protein</fullName>
    </submittedName>
</protein>
<evidence type="ECO:0000313" key="3">
    <source>
        <dbReference type="Proteomes" id="UP000008192"/>
    </source>
</evidence>
<dbReference type="AlphaFoldDB" id="A0AAU8Q0V4"/>
<evidence type="ECO:0000256" key="1">
    <source>
        <dbReference type="SAM" id="MobiDB-lite"/>
    </source>
</evidence>
<accession>A0AAU8Q0V4</accession>
<proteinExistence type="predicted"/>
<name>A0AAU8Q0V4_TREPG</name>